<evidence type="ECO:0000313" key="1">
    <source>
        <dbReference type="EMBL" id="MBS3059680.1"/>
    </source>
</evidence>
<dbReference type="AlphaFoldDB" id="A0A8T4L498"/>
<dbReference type="EMBL" id="JAGVWF010000066">
    <property type="protein sequence ID" value="MBS3059680.1"/>
    <property type="molecule type" value="Genomic_DNA"/>
</dbReference>
<accession>A0A8T4L498</accession>
<proteinExistence type="predicted"/>
<gene>
    <name evidence="1" type="ORF">J4224_04630</name>
</gene>
<reference evidence="1" key="1">
    <citation type="submission" date="2021-03" db="EMBL/GenBank/DDBJ databases">
        <authorList>
            <person name="Jaffe A."/>
        </authorList>
    </citation>
    <scope>NUCLEOTIDE SEQUENCE</scope>
    <source>
        <strain evidence="1">RIFCSPHIGHO2_01_FULL_GW2011_AR10_43_9</strain>
    </source>
</reference>
<comment type="caution">
    <text evidence="1">The sequence shown here is derived from an EMBL/GenBank/DDBJ whole genome shotgun (WGS) entry which is preliminary data.</text>
</comment>
<evidence type="ECO:0000313" key="2">
    <source>
        <dbReference type="Proteomes" id="UP000683213"/>
    </source>
</evidence>
<reference evidence="1" key="2">
    <citation type="submission" date="2021-05" db="EMBL/GenBank/DDBJ databases">
        <title>Protein family content uncovers lineage relationships and bacterial pathway maintenance mechanisms in DPANN archaea.</title>
        <authorList>
            <person name="Castelle C.J."/>
            <person name="Meheust R."/>
            <person name="Jaffe A.L."/>
            <person name="Seitz K."/>
            <person name="Gong X."/>
            <person name="Baker B.J."/>
            <person name="Banfield J.F."/>
        </authorList>
    </citation>
    <scope>NUCLEOTIDE SEQUENCE</scope>
    <source>
        <strain evidence="1">RIFCSPHIGHO2_01_FULL_GW2011_AR10_43_9</strain>
    </source>
</reference>
<organism evidence="1 2">
    <name type="scientific">Candidatus Iainarchaeum sp</name>
    <dbReference type="NCBI Taxonomy" id="3101447"/>
    <lineage>
        <taxon>Archaea</taxon>
        <taxon>Candidatus Iainarchaeota</taxon>
        <taxon>Candidatus Iainarchaeia</taxon>
        <taxon>Candidatus Iainarchaeales</taxon>
        <taxon>Candidatus Iainarchaeaceae</taxon>
        <taxon>Candidatus Iainarchaeum</taxon>
    </lineage>
</organism>
<name>A0A8T4L498_9ARCH</name>
<protein>
    <submittedName>
        <fullName evidence="1">Uncharacterized protein</fullName>
    </submittedName>
</protein>
<dbReference type="Proteomes" id="UP000683213">
    <property type="component" value="Unassembled WGS sequence"/>
</dbReference>
<sequence>MDIAAMEHVKAEKQPEAAHQIVEAILEEAPLVTAEMEPAKAAKHTPPAHMTAEAERQAVAEPRFAGTEPANQEKALEVVLLTVEVTQAEAEQVLLAQLTSRGIAIANQNV</sequence>